<organism evidence="4">
    <name type="scientific">viral metagenome</name>
    <dbReference type="NCBI Taxonomy" id="1070528"/>
    <lineage>
        <taxon>unclassified sequences</taxon>
        <taxon>metagenomes</taxon>
        <taxon>organismal metagenomes</taxon>
    </lineage>
</organism>
<dbReference type="InterPro" id="IPR050057">
    <property type="entry name" value="Prokaryotic/Mito_RF"/>
</dbReference>
<keyword evidence="2" id="KW-0488">Methylation</keyword>
<dbReference type="GO" id="GO:0003747">
    <property type="term" value="F:translation release factor activity"/>
    <property type="evidence" value="ECO:0007669"/>
    <property type="project" value="InterPro"/>
</dbReference>
<feature type="domain" description="Prokaryotic-type class I peptide chain release factors" evidence="3">
    <location>
        <begin position="7"/>
        <end position="69"/>
    </location>
</feature>
<dbReference type="PANTHER" id="PTHR43804">
    <property type="entry name" value="LD18447P"/>
    <property type="match status" value="1"/>
</dbReference>
<evidence type="ECO:0000313" key="4">
    <source>
        <dbReference type="EMBL" id="QJA55479.1"/>
    </source>
</evidence>
<evidence type="ECO:0000256" key="2">
    <source>
        <dbReference type="ARBA" id="ARBA00022481"/>
    </source>
</evidence>
<dbReference type="SUPFAM" id="SSF75620">
    <property type="entry name" value="Release factor"/>
    <property type="match status" value="1"/>
</dbReference>
<dbReference type="InterPro" id="IPR000352">
    <property type="entry name" value="Pep_chain_release_fac_I"/>
</dbReference>
<gene>
    <name evidence="4" type="ORF">MM415B02042_0017</name>
    <name evidence="5" type="ORF">TM448B01575_0002</name>
</gene>
<accession>A0A6M3IDG3</accession>
<dbReference type="Gene3D" id="3.30.160.20">
    <property type="match status" value="1"/>
</dbReference>
<dbReference type="EMBL" id="MT144785">
    <property type="protein sequence ID" value="QJH99365.1"/>
    <property type="molecule type" value="Genomic_DNA"/>
</dbReference>
<dbReference type="InterPro" id="IPR045853">
    <property type="entry name" value="Pep_chain_release_fac_I_sf"/>
</dbReference>
<evidence type="ECO:0000259" key="3">
    <source>
        <dbReference type="Pfam" id="PF00472"/>
    </source>
</evidence>
<name>A0A6M3IDG3_9ZZZZ</name>
<evidence type="ECO:0000313" key="5">
    <source>
        <dbReference type="EMBL" id="QJH99365.1"/>
    </source>
</evidence>
<comment type="similarity">
    <text evidence="1">Belongs to the prokaryotic/mitochondrial release factor family.</text>
</comment>
<evidence type="ECO:0000256" key="1">
    <source>
        <dbReference type="ARBA" id="ARBA00010835"/>
    </source>
</evidence>
<dbReference type="EMBL" id="MT141161">
    <property type="protein sequence ID" value="QJA55479.1"/>
    <property type="molecule type" value="Genomic_DNA"/>
</dbReference>
<sequence length="108" mass="12562">MTKELLFSLRKKDFVITYYSGSGSGGQHRNKHQNCVRILHSDSGATGTGTEQRSRLQNLKKAFIRLCKSKKFNDWIKLRASRESLNVDEINKKIEEMMKPENIKIEYL</sequence>
<dbReference type="AlphaFoldDB" id="A0A6M3IDG3"/>
<proteinExistence type="inferred from homology"/>
<dbReference type="PANTHER" id="PTHR43804:SF7">
    <property type="entry name" value="LD18447P"/>
    <property type="match status" value="1"/>
</dbReference>
<reference evidence="4" key="1">
    <citation type="submission" date="2020-03" db="EMBL/GenBank/DDBJ databases">
        <title>The deep terrestrial virosphere.</title>
        <authorList>
            <person name="Holmfeldt K."/>
            <person name="Nilsson E."/>
            <person name="Simone D."/>
            <person name="Lopez-Fernandez M."/>
            <person name="Wu X."/>
            <person name="de Brujin I."/>
            <person name="Lundin D."/>
            <person name="Andersson A."/>
            <person name="Bertilsson S."/>
            <person name="Dopson M."/>
        </authorList>
    </citation>
    <scope>NUCLEOTIDE SEQUENCE</scope>
    <source>
        <strain evidence="4">MM415B02042</strain>
        <strain evidence="5">TM448B01575</strain>
    </source>
</reference>
<dbReference type="Pfam" id="PF00472">
    <property type="entry name" value="RF-1"/>
    <property type="match status" value="1"/>
</dbReference>
<protein>
    <submittedName>
        <fullName evidence="4">Putative RF-1 domain containing protein</fullName>
    </submittedName>
</protein>